<dbReference type="EMBL" id="JADIMS010000029">
    <property type="protein sequence ID" value="MBO8449789.1"/>
    <property type="molecule type" value="Genomic_DNA"/>
</dbReference>
<dbReference type="Pfam" id="PF13432">
    <property type="entry name" value="TPR_16"/>
    <property type="match status" value="1"/>
</dbReference>
<evidence type="ECO:0000256" key="2">
    <source>
        <dbReference type="ARBA" id="ARBA00022803"/>
    </source>
</evidence>
<protein>
    <submittedName>
        <fullName evidence="4">Tetratricopeptide repeat protein</fullName>
    </submittedName>
</protein>
<feature type="repeat" description="TPR" evidence="3">
    <location>
        <begin position="177"/>
        <end position="210"/>
    </location>
</feature>
<dbReference type="SMART" id="SM00028">
    <property type="entry name" value="TPR"/>
    <property type="match status" value="3"/>
</dbReference>
<keyword evidence="2 3" id="KW-0802">TPR repeat</keyword>
<dbReference type="SUPFAM" id="SSF48452">
    <property type="entry name" value="TPR-like"/>
    <property type="match status" value="1"/>
</dbReference>
<dbReference type="InterPro" id="IPR011990">
    <property type="entry name" value="TPR-like_helical_dom_sf"/>
</dbReference>
<comment type="caution">
    <text evidence="4">The sequence shown here is derived from an EMBL/GenBank/DDBJ whole genome shotgun (WGS) entry which is preliminary data.</text>
</comment>
<dbReference type="InterPro" id="IPR019734">
    <property type="entry name" value="TPR_rpt"/>
</dbReference>
<name>A0A9D9HGB7_9SPIR</name>
<evidence type="ECO:0000256" key="3">
    <source>
        <dbReference type="PROSITE-ProRule" id="PRU00339"/>
    </source>
</evidence>
<reference evidence="4" key="1">
    <citation type="submission" date="2020-10" db="EMBL/GenBank/DDBJ databases">
        <authorList>
            <person name="Gilroy R."/>
        </authorList>
    </citation>
    <scope>NUCLEOTIDE SEQUENCE</scope>
    <source>
        <strain evidence="4">B3-4054</strain>
    </source>
</reference>
<dbReference type="Gene3D" id="1.25.40.10">
    <property type="entry name" value="Tetratricopeptide repeat domain"/>
    <property type="match status" value="2"/>
</dbReference>
<dbReference type="InterPro" id="IPR051685">
    <property type="entry name" value="Ycf3/AcsC/BcsC/TPR_MFPF"/>
</dbReference>
<dbReference type="PANTHER" id="PTHR44943">
    <property type="entry name" value="CELLULOSE SYNTHASE OPERON PROTEIN C"/>
    <property type="match status" value="1"/>
</dbReference>
<gene>
    <name evidence="4" type="ORF">IAA96_01635</name>
</gene>
<evidence type="ECO:0000256" key="1">
    <source>
        <dbReference type="ARBA" id="ARBA00022737"/>
    </source>
</evidence>
<sequence>MKQKAWLGLVVTAFVLSAGIPLFAQEQARPDALRSYRIGRDLEARNRIAEANASYQEAIAICQQDLAANARNMDAYTIYCWSLVRLNRHQEAVNIGTRALAVRNDPRIVESMGEAYFYLDNYRDSLRNMESYTDTAPRGERVSTAYFFMAEIYRLTRRYNLAEFAYTAAVFYEPALPLWWYRLGTVREEIGDHSGAVDAYNRALRLRPDYPEASDGLRRARSRAQA</sequence>
<proteinExistence type="predicted"/>
<dbReference type="AlphaFoldDB" id="A0A9D9HGB7"/>
<dbReference type="PROSITE" id="PS50005">
    <property type="entry name" value="TPR"/>
    <property type="match status" value="1"/>
</dbReference>
<evidence type="ECO:0000313" key="4">
    <source>
        <dbReference type="EMBL" id="MBO8449789.1"/>
    </source>
</evidence>
<dbReference type="PANTHER" id="PTHR44943:SF8">
    <property type="entry name" value="TPR REPEAT-CONTAINING PROTEIN MJ0263"/>
    <property type="match status" value="1"/>
</dbReference>
<reference evidence="4" key="2">
    <citation type="journal article" date="2021" name="PeerJ">
        <title>Extensive microbial diversity within the chicken gut microbiome revealed by metagenomics and culture.</title>
        <authorList>
            <person name="Gilroy R."/>
            <person name="Ravi A."/>
            <person name="Getino M."/>
            <person name="Pursley I."/>
            <person name="Horton D.L."/>
            <person name="Alikhan N.F."/>
            <person name="Baker D."/>
            <person name="Gharbi K."/>
            <person name="Hall N."/>
            <person name="Watson M."/>
            <person name="Adriaenssens E.M."/>
            <person name="Foster-Nyarko E."/>
            <person name="Jarju S."/>
            <person name="Secka A."/>
            <person name="Antonio M."/>
            <person name="Oren A."/>
            <person name="Chaudhuri R.R."/>
            <person name="La Ragione R."/>
            <person name="Hildebrand F."/>
            <person name="Pallen M.J."/>
        </authorList>
    </citation>
    <scope>NUCLEOTIDE SEQUENCE</scope>
    <source>
        <strain evidence="4">B3-4054</strain>
    </source>
</reference>
<dbReference type="Proteomes" id="UP000823616">
    <property type="component" value="Unassembled WGS sequence"/>
</dbReference>
<accession>A0A9D9HGB7</accession>
<organism evidence="4 5">
    <name type="scientific">Candidatus Avitreponema avistercoris</name>
    <dbReference type="NCBI Taxonomy" id="2840705"/>
    <lineage>
        <taxon>Bacteria</taxon>
        <taxon>Pseudomonadati</taxon>
        <taxon>Spirochaetota</taxon>
        <taxon>Spirochaetia</taxon>
        <taxon>Spirochaetales</taxon>
        <taxon>Candidatus Avitreponema</taxon>
    </lineage>
</organism>
<evidence type="ECO:0000313" key="5">
    <source>
        <dbReference type="Proteomes" id="UP000823616"/>
    </source>
</evidence>
<keyword evidence="1" id="KW-0677">Repeat</keyword>